<evidence type="ECO:0000256" key="3">
    <source>
        <dbReference type="ARBA" id="ARBA00022801"/>
    </source>
</evidence>
<keyword evidence="5" id="KW-0067">ATP-binding</keyword>
<dbReference type="GO" id="GO:0043139">
    <property type="term" value="F:5'-3' DNA helicase activity"/>
    <property type="evidence" value="ECO:0007669"/>
    <property type="project" value="TreeGrafter"/>
</dbReference>
<evidence type="ECO:0000256" key="1">
    <source>
        <dbReference type="ARBA" id="ARBA00007913"/>
    </source>
</evidence>
<sequence>MCLAEMHRIPWIANQTPYRRLLFFPTMADQDQPFDLTQDIFIQSHPSIRVCTHFESQLTDKILAEFTSTAVDGAIGVAPTYGAKCALTSIAFATSTQVLLVRLSKSEKQGKQQKKKRKGKPVRLGRALVEDAILCNPLYEKFALKAERLAASLHLDVGRRITACVDLLSASTAGRDSFSGVMAGLGGEPLLRRKQTFALFKLEENDKAPIGTAALQSWAAWRAGTLPSMAESIRDLPRINTQAMHQDAIEFLAKTMRDADRLDTLKPTRVKNDVSSTFSNKSGSLNLKSLRYKTRVMRLSERQTIEIETIVEEKRTILKGRNVKVEGRAVNVKFENAFTGSKIKSVTTYGRAAPTLAEQKRARAILEVMLGTPNLIEDPFVRKIWLPSQVVTWPAPRHAQPLSLRFNSRPLNSSQIEAVNAILSDKDKDRLTVIHGPPGTGKTTVIGAAVVSTMASCSTRTMWLVAQSNVAVKNIAEKLADVGFFKFKILVSKEFHFDWYIYQHLGTVYTKLKCPSRHEHLYGKIRGNIVRSDDFPDDIVAAERRLLDTRVILCTLSMLSNDEMECIPMVAPIQTVLVDEASQIEVGAYVPLFSRWGRTLQKIVFIGDDRQLAPFGQDDIPNLRSVFEIEHLRSGAIFLDTQYRMPMHIGSFISKHVYGKRLKSVHKINSRLACRLVDVDMGREESAGHSWVNPPENAVAIQIARHYIKTKKSWRYITPYDPQRSHMEKELKAAKLPFEDKCFNVDSFQGNEDDHIIISCVRHDKLGFLSNQRRTNVMLSRCKQSMIICTSRAFVNGPAKDSLVWDLARHLGPKAWLSVEDVASGRFQSR</sequence>
<feature type="domain" description="DNA2/NAM7 helicase-like C-terminal" evidence="7">
    <location>
        <begin position="633"/>
        <end position="791"/>
    </location>
</feature>
<feature type="domain" description="DNA2/NAM7 helicase helicase" evidence="6">
    <location>
        <begin position="411"/>
        <end position="481"/>
    </location>
</feature>
<gene>
    <name evidence="8" type="ORF">PLICRDRAFT_329256</name>
</gene>
<protein>
    <recommendedName>
        <fullName evidence="10">DNA2/NAM7 helicase-like C-terminal domain-containing protein</fullName>
    </recommendedName>
</protein>
<dbReference type="GO" id="GO:0016787">
    <property type="term" value="F:hydrolase activity"/>
    <property type="evidence" value="ECO:0007669"/>
    <property type="project" value="UniProtKB-KW"/>
</dbReference>
<reference evidence="8 9" key="1">
    <citation type="submission" date="2014-06" db="EMBL/GenBank/DDBJ databases">
        <title>Evolutionary Origins and Diversification of the Mycorrhizal Mutualists.</title>
        <authorList>
            <consortium name="DOE Joint Genome Institute"/>
            <consortium name="Mycorrhizal Genomics Consortium"/>
            <person name="Kohler A."/>
            <person name="Kuo A."/>
            <person name="Nagy L.G."/>
            <person name="Floudas D."/>
            <person name="Copeland A."/>
            <person name="Barry K.W."/>
            <person name="Cichocki N."/>
            <person name="Veneault-Fourrey C."/>
            <person name="LaButti K."/>
            <person name="Lindquist E.A."/>
            <person name="Lipzen A."/>
            <person name="Lundell T."/>
            <person name="Morin E."/>
            <person name="Murat C."/>
            <person name="Riley R."/>
            <person name="Ohm R."/>
            <person name="Sun H."/>
            <person name="Tunlid A."/>
            <person name="Henrissat B."/>
            <person name="Grigoriev I.V."/>
            <person name="Hibbett D.S."/>
            <person name="Martin F."/>
        </authorList>
    </citation>
    <scope>NUCLEOTIDE SEQUENCE [LARGE SCALE GENOMIC DNA]</scope>
    <source>
        <strain evidence="8 9">FD-325 SS-3</strain>
    </source>
</reference>
<keyword evidence="9" id="KW-1185">Reference proteome</keyword>
<proteinExistence type="inferred from homology"/>
<evidence type="ECO:0008006" key="10">
    <source>
        <dbReference type="Google" id="ProtNLM"/>
    </source>
</evidence>
<evidence type="ECO:0000259" key="7">
    <source>
        <dbReference type="Pfam" id="PF13087"/>
    </source>
</evidence>
<dbReference type="HOGENOM" id="CLU_010083_0_0_1"/>
<dbReference type="EMBL" id="KN832568">
    <property type="protein sequence ID" value="KII85034.1"/>
    <property type="molecule type" value="Genomic_DNA"/>
</dbReference>
<evidence type="ECO:0000256" key="5">
    <source>
        <dbReference type="ARBA" id="ARBA00022840"/>
    </source>
</evidence>
<keyword evidence="2" id="KW-0547">Nucleotide-binding</keyword>
<evidence type="ECO:0000256" key="2">
    <source>
        <dbReference type="ARBA" id="ARBA00022741"/>
    </source>
</evidence>
<dbReference type="InterPro" id="IPR027417">
    <property type="entry name" value="P-loop_NTPase"/>
</dbReference>
<dbReference type="OrthoDB" id="6513042at2759"/>
<evidence type="ECO:0000259" key="6">
    <source>
        <dbReference type="Pfam" id="PF13086"/>
    </source>
</evidence>
<comment type="similarity">
    <text evidence="1">Belongs to the DNA2/NAM7 helicase family.</text>
</comment>
<dbReference type="CDD" id="cd18808">
    <property type="entry name" value="SF1_C_Upf1"/>
    <property type="match status" value="1"/>
</dbReference>
<organism evidence="8 9">
    <name type="scientific">Plicaturopsis crispa FD-325 SS-3</name>
    <dbReference type="NCBI Taxonomy" id="944288"/>
    <lineage>
        <taxon>Eukaryota</taxon>
        <taxon>Fungi</taxon>
        <taxon>Dikarya</taxon>
        <taxon>Basidiomycota</taxon>
        <taxon>Agaricomycotina</taxon>
        <taxon>Agaricomycetes</taxon>
        <taxon>Agaricomycetidae</taxon>
        <taxon>Amylocorticiales</taxon>
        <taxon>Amylocorticiaceae</taxon>
        <taxon>Plicatura</taxon>
        <taxon>Plicaturopsis crispa</taxon>
    </lineage>
</organism>
<dbReference type="PANTHER" id="PTHR43788">
    <property type="entry name" value="DNA2/NAM7 HELICASE FAMILY MEMBER"/>
    <property type="match status" value="1"/>
</dbReference>
<dbReference type="AlphaFoldDB" id="A0A0C9T6S8"/>
<evidence type="ECO:0000313" key="8">
    <source>
        <dbReference type="EMBL" id="KII85034.1"/>
    </source>
</evidence>
<dbReference type="SUPFAM" id="SSF52540">
    <property type="entry name" value="P-loop containing nucleoside triphosphate hydrolases"/>
    <property type="match status" value="1"/>
</dbReference>
<dbReference type="PANTHER" id="PTHR43788:SF8">
    <property type="entry name" value="DNA-BINDING PROTEIN SMUBP-2"/>
    <property type="match status" value="1"/>
</dbReference>
<dbReference type="InterPro" id="IPR047187">
    <property type="entry name" value="SF1_C_Upf1"/>
</dbReference>
<evidence type="ECO:0000313" key="9">
    <source>
        <dbReference type="Proteomes" id="UP000053263"/>
    </source>
</evidence>
<dbReference type="Pfam" id="PF13086">
    <property type="entry name" value="AAA_11"/>
    <property type="match status" value="2"/>
</dbReference>
<dbReference type="InterPro" id="IPR041679">
    <property type="entry name" value="DNA2/NAM7-like_C"/>
</dbReference>
<accession>A0A0C9T6S8</accession>
<dbReference type="Gene3D" id="3.40.50.300">
    <property type="entry name" value="P-loop containing nucleotide triphosphate hydrolases"/>
    <property type="match status" value="2"/>
</dbReference>
<evidence type="ECO:0000256" key="4">
    <source>
        <dbReference type="ARBA" id="ARBA00022806"/>
    </source>
</evidence>
<dbReference type="GO" id="GO:0005524">
    <property type="term" value="F:ATP binding"/>
    <property type="evidence" value="ECO:0007669"/>
    <property type="project" value="UniProtKB-KW"/>
</dbReference>
<feature type="domain" description="DNA2/NAM7 helicase helicase" evidence="6">
    <location>
        <begin position="545"/>
        <end position="615"/>
    </location>
</feature>
<name>A0A0C9T6S8_PLICR</name>
<dbReference type="InterPro" id="IPR041677">
    <property type="entry name" value="DNA2/NAM7_AAA_11"/>
</dbReference>
<dbReference type="InterPro" id="IPR050534">
    <property type="entry name" value="Coronavir_polyprotein_1ab"/>
</dbReference>
<keyword evidence="4" id="KW-0347">Helicase</keyword>
<keyword evidence="3" id="KW-0378">Hydrolase</keyword>
<dbReference type="Pfam" id="PF13087">
    <property type="entry name" value="AAA_12"/>
    <property type="match status" value="1"/>
</dbReference>
<dbReference type="Proteomes" id="UP000053263">
    <property type="component" value="Unassembled WGS sequence"/>
</dbReference>